<gene>
    <name evidence="3" type="ORF">SAMN04487908_105171</name>
</gene>
<sequence>MKRLILSLLLFIPFLVFSQQTVPIQQYLQFNGRYDFTAFGNTLNTEENGTFGACTILTESTADFQLDPGQTLFSAHLYWAGSGSGDFNVKLNGTDVTADRTFALTAGTGLNYFSAYADVTSILAANGEGLYTFSDLDLTGAIGPYCSGGTNFGGWGIIVIYEDPNLLLNQITLFDGLDYVDRNSNNINITLGPINAASDVASKIGFLAWEGDAAIAVNESLRLNNILIDNPPLNPGNNAFNSTNSYTNSTVLYNMDLDFYNLEGLNIIEPGDDQINIQLSSGQDFIMVNNIIISVNSELPDATIVIDNLGVLCEDRNIEANYTVRNSNSTAVLPPNTPIAFYADAVLLGQTQTVNEIPIDGTESGTINLNIPVGTPQNFVLRAVVDDDGTGTGIVIETNEDNNEFEQDVDLSSQGLIILGNNQSCEGFTETLTANFNDLDVYNWFFNGNLIGGNTPTIEVTESGIYTVSGNKAACFVEESIDFNITFNPQPVVAAQPVDIYRCDNGVQSGIFDLTQNDAIVLGAQDPALFNVKYFTTEAGSENNVGAIATPEAYLITGGTPQTIYVRIHDSAQELCYAIAQFQIYYTPVNAGDVPSITLCDQDGSGAEDVNLPLEFTAHVLTDQIASEYIITYHISQADADTRANPLPNIYSVPTPGQTIFIRIEPVIDSECFDTTSVEVIVDSRPTINETPNPLIVCDTDNDGYAPFNLHDADEDITNNDPDLVVTYHPTLLDAQNNLNELVDPYINDDPFTDVVFARIEGSNTTCYATVALVLEVRNSPILTEPSPLRLCDDNTDGLQIFDLTVRELEMLGAMDPTQYDFYYYEVEVDAITAGQNALETPDFSGAIPAPTAYQNTTPFQQTIYVLAVGNALNTAPYNGGEGCFDIVPLELFVDPLPTAIQPLPYE</sequence>
<dbReference type="Proteomes" id="UP000184172">
    <property type="component" value="Unassembled WGS sequence"/>
</dbReference>
<dbReference type="STRING" id="797419.SAMN05216556_1061"/>
<dbReference type="OrthoDB" id="1373043at2"/>
<evidence type="ECO:0000313" key="3">
    <source>
        <dbReference type="EMBL" id="SHI79207.1"/>
    </source>
</evidence>
<dbReference type="InterPro" id="IPR011635">
    <property type="entry name" value="CARDB"/>
</dbReference>
<protein>
    <submittedName>
        <fullName evidence="3">CARDB protein</fullName>
    </submittedName>
</protein>
<keyword evidence="1" id="KW-0732">Signal</keyword>
<name>A0A1M6E123_9FLAO</name>
<feature type="non-terminal residue" evidence="3">
    <location>
        <position position="907"/>
    </location>
</feature>
<reference evidence="4" key="1">
    <citation type="submission" date="2016-11" db="EMBL/GenBank/DDBJ databases">
        <authorList>
            <person name="Varghese N."/>
            <person name="Submissions S."/>
        </authorList>
    </citation>
    <scope>NUCLEOTIDE SEQUENCE [LARGE SCALE GENOMIC DNA]</scope>
    <source>
        <strain evidence="4">DSM 26349</strain>
    </source>
</reference>
<evidence type="ECO:0000256" key="1">
    <source>
        <dbReference type="SAM" id="SignalP"/>
    </source>
</evidence>
<dbReference type="RefSeq" id="WP_143156782.1">
    <property type="nucleotide sequence ID" value="NZ_FQYV01000005.1"/>
</dbReference>
<dbReference type="EMBL" id="FQYV01000005">
    <property type="protein sequence ID" value="SHI79207.1"/>
    <property type="molecule type" value="Genomic_DNA"/>
</dbReference>
<accession>A0A1M6E123</accession>
<feature type="signal peptide" evidence="1">
    <location>
        <begin position="1"/>
        <end position="18"/>
    </location>
</feature>
<proteinExistence type="predicted"/>
<feature type="chain" id="PRO_5012703071" evidence="1">
    <location>
        <begin position="19"/>
        <end position="907"/>
    </location>
</feature>
<keyword evidence="4" id="KW-1185">Reference proteome</keyword>
<dbReference type="AlphaFoldDB" id="A0A1M6E123"/>
<evidence type="ECO:0000313" key="4">
    <source>
        <dbReference type="Proteomes" id="UP000184172"/>
    </source>
</evidence>
<evidence type="ECO:0000259" key="2">
    <source>
        <dbReference type="Pfam" id="PF07705"/>
    </source>
</evidence>
<dbReference type="Gene3D" id="2.60.40.10">
    <property type="entry name" value="Immunoglobulins"/>
    <property type="match status" value="1"/>
</dbReference>
<dbReference type="Pfam" id="PF07705">
    <property type="entry name" value="CARDB"/>
    <property type="match status" value="1"/>
</dbReference>
<organism evidence="3 4">
    <name type="scientific">Aequorivita viscosa</name>
    <dbReference type="NCBI Taxonomy" id="797419"/>
    <lineage>
        <taxon>Bacteria</taxon>
        <taxon>Pseudomonadati</taxon>
        <taxon>Bacteroidota</taxon>
        <taxon>Flavobacteriia</taxon>
        <taxon>Flavobacteriales</taxon>
        <taxon>Flavobacteriaceae</taxon>
        <taxon>Aequorivita</taxon>
    </lineage>
</organism>
<dbReference type="InterPro" id="IPR013783">
    <property type="entry name" value="Ig-like_fold"/>
</dbReference>
<feature type="domain" description="CARDB" evidence="2">
    <location>
        <begin position="304"/>
        <end position="406"/>
    </location>
</feature>